<evidence type="ECO:0000313" key="10">
    <source>
        <dbReference type="Proteomes" id="UP000270296"/>
    </source>
</evidence>
<reference evidence="11" key="1">
    <citation type="submission" date="2016-06" db="UniProtKB">
        <authorList>
            <consortium name="WormBaseParasite"/>
        </authorList>
    </citation>
    <scope>IDENTIFICATION</scope>
</reference>
<dbReference type="SUPFAM" id="SSF52113">
    <property type="entry name" value="BRCT domain"/>
    <property type="match status" value="1"/>
</dbReference>
<keyword evidence="3" id="KW-0808">Transferase</keyword>
<dbReference type="GO" id="GO:0003887">
    <property type="term" value="F:DNA-directed DNA polymerase activity"/>
    <property type="evidence" value="ECO:0007669"/>
    <property type="project" value="InterPro"/>
</dbReference>
<dbReference type="PANTHER" id="PTHR11276:SF28">
    <property type="entry name" value="DNA POLYMERASE LAMBDA"/>
    <property type="match status" value="1"/>
</dbReference>
<gene>
    <name evidence="9" type="ORF">SBAD_LOCUS3764</name>
</gene>
<keyword evidence="5" id="KW-0479">Metal-binding</keyword>
<organism evidence="11">
    <name type="scientific">Soboliphyme baturini</name>
    <dbReference type="NCBI Taxonomy" id="241478"/>
    <lineage>
        <taxon>Eukaryota</taxon>
        <taxon>Metazoa</taxon>
        <taxon>Ecdysozoa</taxon>
        <taxon>Nematoda</taxon>
        <taxon>Enoplea</taxon>
        <taxon>Dorylaimia</taxon>
        <taxon>Dioctophymatida</taxon>
        <taxon>Dioctophymatoidea</taxon>
        <taxon>Soboliphymatidae</taxon>
        <taxon>Soboliphyme</taxon>
    </lineage>
</organism>
<dbReference type="Proteomes" id="UP000270296">
    <property type="component" value="Unassembled WGS sequence"/>
</dbReference>
<keyword evidence="10" id="KW-1185">Reference proteome</keyword>
<dbReference type="SUPFAM" id="SSF47802">
    <property type="entry name" value="DNA polymerase beta, N-terminal domain-like"/>
    <property type="match status" value="1"/>
</dbReference>
<evidence type="ECO:0000256" key="2">
    <source>
        <dbReference type="ARBA" id="ARBA00008323"/>
    </source>
</evidence>
<evidence type="ECO:0000256" key="6">
    <source>
        <dbReference type="ARBA" id="ARBA00023242"/>
    </source>
</evidence>
<dbReference type="PROSITE" id="PS50172">
    <property type="entry name" value="BRCT"/>
    <property type="match status" value="1"/>
</dbReference>
<dbReference type="InterPro" id="IPR027421">
    <property type="entry name" value="DNA_pol_lamdba_lyase_dom_sf"/>
</dbReference>
<dbReference type="Pfam" id="PF10391">
    <property type="entry name" value="DNA_pol_lambd_f"/>
    <property type="match status" value="1"/>
</dbReference>
<keyword evidence="6" id="KW-0539">Nucleus</keyword>
<evidence type="ECO:0000256" key="4">
    <source>
        <dbReference type="ARBA" id="ARBA00022695"/>
    </source>
</evidence>
<sequence length="288" mass="32569">MAIFRQQILKNGGHIEEKPGASVTHVIIDEAVPIDRVAVSLAGTDSWTKAKLVRSRWLSKCLKEGVVVDLLPFEVCKPPQSPQSMASSRHPDLHDDAIDEPGDHALMATTSDAEVENIAQKGRCSNQEIVERLMSYEVLQVLRDACAGTNDRWRLLSYNRAISLVQKLDRPIQRIEDIQHLRGIGKRLADKIWEIHQFGELRKADDFAARRDVRLLKQFSDIWGVGPVLAEQLVAEGFTSLEDLKHCSKLTRQQKIGLKYYNEILERMDRSEAALIGETVCMRLLLLV</sequence>
<feature type="domain" description="BRCT" evidence="8">
    <location>
        <begin position="1"/>
        <end position="75"/>
    </location>
</feature>
<evidence type="ECO:0000256" key="1">
    <source>
        <dbReference type="ARBA" id="ARBA00004123"/>
    </source>
</evidence>
<dbReference type="InterPro" id="IPR010996">
    <property type="entry name" value="HHH_MUS81"/>
</dbReference>
<dbReference type="GO" id="GO:0005634">
    <property type="term" value="C:nucleus"/>
    <property type="evidence" value="ECO:0007669"/>
    <property type="project" value="UniProtKB-SubCell"/>
</dbReference>
<comment type="similarity">
    <text evidence="2">Belongs to the DNA polymerase type-X family.</text>
</comment>
<dbReference type="Gene3D" id="1.10.150.110">
    <property type="entry name" value="DNA polymerase beta, N-terminal domain-like"/>
    <property type="match status" value="1"/>
</dbReference>
<evidence type="ECO:0000313" key="9">
    <source>
        <dbReference type="EMBL" id="VDP02278.1"/>
    </source>
</evidence>
<dbReference type="GO" id="GO:0006303">
    <property type="term" value="P:double-strand break repair via nonhomologous end joining"/>
    <property type="evidence" value="ECO:0007669"/>
    <property type="project" value="TreeGrafter"/>
</dbReference>
<keyword evidence="4" id="KW-0548">Nucleotidyltransferase</keyword>
<dbReference type="InterPro" id="IPR022312">
    <property type="entry name" value="DNA_pol_X"/>
</dbReference>
<dbReference type="AlphaFoldDB" id="A0A183IJG8"/>
<evidence type="ECO:0000256" key="5">
    <source>
        <dbReference type="ARBA" id="ARBA00022723"/>
    </source>
</evidence>
<evidence type="ECO:0000313" key="11">
    <source>
        <dbReference type="WBParaSite" id="SBAD_0000393401-mRNA-1"/>
    </source>
</evidence>
<dbReference type="InterPro" id="IPR001357">
    <property type="entry name" value="BRCT_dom"/>
</dbReference>
<dbReference type="InterPro" id="IPR036420">
    <property type="entry name" value="BRCT_dom_sf"/>
</dbReference>
<dbReference type="Gene3D" id="3.40.50.10190">
    <property type="entry name" value="BRCT domain"/>
    <property type="match status" value="1"/>
</dbReference>
<dbReference type="FunFam" id="1.10.150.20:FF:000010">
    <property type="entry name" value="DNA polymerase lambda"/>
    <property type="match status" value="1"/>
</dbReference>
<dbReference type="SUPFAM" id="SSF81585">
    <property type="entry name" value="PsbU/PolX domain-like"/>
    <property type="match status" value="1"/>
</dbReference>
<feature type="active site" description="Nucleophile; Schiff-base intermediate with DNA; for 5'-dRP lyase activity" evidence="7">
    <location>
        <position position="191"/>
    </location>
</feature>
<dbReference type="Gene3D" id="1.10.150.20">
    <property type="entry name" value="5' to 3' exonuclease, C-terminal subdomain"/>
    <property type="match status" value="1"/>
</dbReference>
<comment type="subcellular location">
    <subcellularLocation>
        <location evidence="1">Nucleus</location>
    </subcellularLocation>
</comment>
<name>A0A183IJG8_9BILA</name>
<dbReference type="PANTHER" id="PTHR11276">
    <property type="entry name" value="DNA POLYMERASE TYPE-X FAMILY MEMBER"/>
    <property type="match status" value="1"/>
</dbReference>
<dbReference type="OrthoDB" id="205514at2759"/>
<reference evidence="9 10" key="2">
    <citation type="submission" date="2018-11" db="EMBL/GenBank/DDBJ databases">
        <authorList>
            <consortium name="Pathogen Informatics"/>
        </authorList>
    </citation>
    <scope>NUCLEOTIDE SEQUENCE [LARGE SCALE GENOMIC DNA]</scope>
</reference>
<evidence type="ECO:0000256" key="7">
    <source>
        <dbReference type="PIRSR" id="PIRSR622312-50"/>
    </source>
</evidence>
<dbReference type="GO" id="GO:0046872">
    <property type="term" value="F:metal ion binding"/>
    <property type="evidence" value="ECO:0007669"/>
    <property type="project" value="UniProtKB-KW"/>
</dbReference>
<evidence type="ECO:0000259" key="8">
    <source>
        <dbReference type="PROSITE" id="PS50172"/>
    </source>
</evidence>
<dbReference type="EMBL" id="UZAM01007935">
    <property type="protein sequence ID" value="VDP02278.1"/>
    <property type="molecule type" value="Genomic_DNA"/>
</dbReference>
<accession>A0A183IJG8</accession>
<dbReference type="InterPro" id="IPR018944">
    <property type="entry name" value="DNA_pol_lambd_fingers_domain"/>
</dbReference>
<dbReference type="WBParaSite" id="SBAD_0000393401-mRNA-1">
    <property type="protein sequence ID" value="SBAD_0000393401-mRNA-1"/>
    <property type="gene ID" value="SBAD_0000393401"/>
</dbReference>
<protein>
    <submittedName>
        <fullName evidence="11">BRCT domain-containing protein</fullName>
    </submittedName>
</protein>
<proteinExistence type="inferred from homology"/>
<dbReference type="Pfam" id="PF14716">
    <property type="entry name" value="HHH_8"/>
    <property type="match status" value="1"/>
</dbReference>
<dbReference type="GO" id="GO:0003677">
    <property type="term" value="F:DNA binding"/>
    <property type="evidence" value="ECO:0007669"/>
    <property type="project" value="InterPro"/>
</dbReference>
<evidence type="ECO:0000256" key="3">
    <source>
        <dbReference type="ARBA" id="ARBA00022679"/>
    </source>
</evidence>